<proteinExistence type="predicted"/>
<keyword evidence="2" id="KW-1185">Reference proteome</keyword>
<name>A0ABQ9VJB8_SAGOE</name>
<protein>
    <submittedName>
        <fullName evidence="1">Uncharacterized protein</fullName>
    </submittedName>
</protein>
<evidence type="ECO:0000313" key="1">
    <source>
        <dbReference type="EMBL" id="KAK2109442.1"/>
    </source>
</evidence>
<sequence length="67" mass="7028">MAAAEANACLLLGRNRGAHITLQDEMSVGCAGAQHLADFRVQDVSLGAVSEALQLALPVDCCFLRSQ</sequence>
<organism evidence="1 2">
    <name type="scientific">Saguinus oedipus</name>
    <name type="common">Cotton-top tamarin</name>
    <name type="synonym">Oedipomidas oedipus</name>
    <dbReference type="NCBI Taxonomy" id="9490"/>
    <lineage>
        <taxon>Eukaryota</taxon>
        <taxon>Metazoa</taxon>
        <taxon>Chordata</taxon>
        <taxon>Craniata</taxon>
        <taxon>Vertebrata</taxon>
        <taxon>Euteleostomi</taxon>
        <taxon>Mammalia</taxon>
        <taxon>Eutheria</taxon>
        <taxon>Euarchontoglires</taxon>
        <taxon>Primates</taxon>
        <taxon>Haplorrhini</taxon>
        <taxon>Platyrrhini</taxon>
        <taxon>Cebidae</taxon>
        <taxon>Callitrichinae</taxon>
        <taxon>Saguinus</taxon>
    </lineage>
</organism>
<dbReference type="EMBL" id="JASSZA010000005">
    <property type="protein sequence ID" value="KAK2109442.1"/>
    <property type="molecule type" value="Genomic_DNA"/>
</dbReference>
<evidence type="ECO:0000313" key="2">
    <source>
        <dbReference type="Proteomes" id="UP001266305"/>
    </source>
</evidence>
<dbReference type="Proteomes" id="UP001266305">
    <property type="component" value="Unassembled WGS sequence"/>
</dbReference>
<accession>A0ABQ9VJB8</accession>
<comment type="caution">
    <text evidence="1">The sequence shown here is derived from an EMBL/GenBank/DDBJ whole genome shotgun (WGS) entry which is preliminary data.</text>
</comment>
<reference evidence="1 2" key="1">
    <citation type="submission" date="2023-05" db="EMBL/GenBank/DDBJ databases">
        <title>B98-5 Cell Line De Novo Hybrid Assembly: An Optical Mapping Approach.</title>
        <authorList>
            <person name="Kananen K."/>
            <person name="Auerbach J.A."/>
            <person name="Kautto E."/>
            <person name="Blachly J.S."/>
        </authorList>
    </citation>
    <scope>NUCLEOTIDE SEQUENCE [LARGE SCALE GENOMIC DNA]</scope>
    <source>
        <strain evidence="1">B95-8</strain>
        <tissue evidence="1">Cell line</tissue>
    </source>
</reference>
<gene>
    <name evidence="1" type="ORF">P7K49_009188</name>
</gene>